<keyword evidence="3" id="KW-1185">Reference proteome</keyword>
<dbReference type="Gene3D" id="3.20.20.100">
    <property type="entry name" value="NADP-dependent oxidoreductase domain"/>
    <property type="match status" value="1"/>
</dbReference>
<name>A0A9W8MUT9_9AGAR</name>
<organism evidence="2 3">
    <name type="scientific">Agrocybe chaxingu</name>
    <dbReference type="NCBI Taxonomy" id="84603"/>
    <lineage>
        <taxon>Eukaryota</taxon>
        <taxon>Fungi</taxon>
        <taxon>Dikarya</taxon>
        <taxon>Basidiomycota</taxon>
        <taxon>Agaricomycotina</taxon>
        <taxon>Agaricomycetes</taxon>
        <taxon>Agaricomycetidae</taxon>
        <taxon>Agaricales</taxon>
        <taxon>Agaricineae</taxon>
        <taxon>Strophariaceae</taxon>
        <taxon>Agrocybe</taxon>
    </lineage>
</organism>
<dbReference type="SUPFAM" id="SSF51430">
    <property type="entry name" value="NAD(P)-linked oxidoreductase"/>
    <property type="match status" value="1"/>
</dbReference>
<keyword evidence="1" id="KW-0732">Signal</keyword>
<dbReference type="Proteomes" id="UP001148786">
    <property type="component" value="Unassembled WGS sequence"/>
</dbReference>
<sequence length="182" mass="20202">MFLGPYTLLIGLALALWNVLAGDNIRTDPEEERCRQTGESGGITFHPRWEQNEQEKKVCAALEQVAPEVGAKHITSGWHPFRQSHLSGRLFSLLVDSGHGVSTTYVFPIIGGRKVERLLANIQALSICFTEEQVKYLESIVEFDFGFPHSMMGDGSDVSFFFKLAAHIEKKPVAALLRPSAT</sequence>
<dbReference type="InterPro" id="IPR036812">
    <property type="entry name" value="NAD(P)_OxRdtase_dom_sf"/>
</dbReference>
<dbReference type="OrthoDB" id="48988at2759"/>
<comment type="caution">
    <text evidence="2">The sequence shown here is derived from an EMBL/GenBank/DDBJ whole genome shotgun (WGS) entry which is preliminary data.</text>
</comment>
<reference evidence="2" key="1">
    <citation type="submission" date="2022-07" db="EMBL/GenBank/DDBJ databases">
        <title>Genome Sequence of Agrocybe chaxingu.</title>
        <authorList>
            <person name="Buettner E."/>
        </authorList>
    </citation>
    <scope>NUCLEOTIDE SEQUENCE</scope>
    <source>
        <strain evidence="2">MP-N11</strain>
    </source>
</reference>
<dbReference type="AlphaFoldDB" id="A0A9W8MUT9"/>
<gene>
    <name evidence="2" type="ORF">NLJ89_g7685</name>
</gene>
<evidence type="ECO:0000313" key="2">
    <source>
        <dbReference type="EMBL" id="KAJ3504921.1"/>
    </source>
</evidence>
<feature type="signal peptide" evidence="1">
    <location>
        <begin position="1"/>
        <end position="21"/>
    </location>
</feature>
<feature type="chain" id="PRO_5040807244" evidence="1">
    <location>
        <begin position="22"/>
        <end position="182"/>
    </location>
</feature>
<dbReference type="EMBL" id="JANKHO010000945">
    <property type="protein sequence ID" value="KAJ3504921.1"/>
    <property type="molecule type" value="Genomic_DNA"/>
</dbReference>
<proteinExistence type="predicted"/>
<evidence type="ECO:0000256" key="1">
    <source>
        <dbReference type="SAM" id="SignalP"/>
    </source>
</evidence>
<protein>
    <submittedName>
        <fullName evidence="2">Uncharacterized protein</fullName>
    </submittedName>
</protein>
<accession>A0A9W8MUT9</accession>
<evidence type="ECO:0000313" key="3">
    <source>
        <dbReference type="Proteomes" id="UP001148786"/>
    </source>
</evidence>